<dbReference type="InterPro" id="IPR051922">
    <property type="entry name" value="Bact_Sporulation_Assoc"/>
</dbReference>
<name>A0A346XU51_9ACTN</name>
<dbReference type="InterPro" id="IPR007253">
    <property type="entry name" value="Cell_wall-bd_2"/>
</dbReference>
<dbReference type="Gene3D" id="3.40.50.12090">
    <property type="match status" value="1"/>
</dbReference>
<feature type="chain" id="PRO_5017062755" evidence="1">
    <location>
        <begin position="20"/>
        <end position="750"/>
    </location>
</feature>
<keyword evidence="3" id="KW-1185">Reference proteome</keyword>
<evidence type="ECO:0000313" key="3">
    <source>
        <dbReference type="Proteomes" id="UP000264006"/>
    </source>
</evidence>
<dbReference type="EMBL" id="CP031165">
    <property type="protein sequence ID" value="AXV05748.1"/>
    <property type="molecule type" value="Genomic_DNA"/>
</dbReference>
<protein>
    <submittedName>
        <fullName evidence="2">Glycerophosphoryl diester phosphodiesterase</fullName>
    </submittedName>
</protein>
<dbReference type="Pfam" id="PF17963">
    <property type="entry name" value="Big_9"/>
    <property type="match status" value="1"/>
</dbReference>
<dbReference type="KEGG" id="euz:DVS28_a1047"/>
<proteinExistence type="predicted"/>
<dbReference type="Proteomes" id="UP000264006">
    <property type="component" value="Chromosome"/>
</dbReference>
<keyword evidence="1" id="KW-0732">Signal</keyword>
<evidence type="ECO:0000313" key="2">
    <source>
        <dbReference type="EMBL" id="AXV05748.1"/>
    </source>
</evidence>
<evidence type="ECO:0000256" key="1">
    <source>
        <dbReference type="SAM" id="SignalP"/>
    </source>
</evidence>
<dbReference type="AlphaFoldDB" id="A0A346XU51"/>
<sequence>MATVVIWGVLWAGLLPAHAVPTTLSQTATQNVTSLNSVSCNAGTLHTDNSYFRVFDLTAEGLQTLDITALTIGVEVASSPAPTQPAAVRLFSTTNDTPGIDGLTLLLDSPIAVSNQSLTLLDVPLNAPVTVPDYTNLVVELFTPNGQADGNSFFIGSNSDGQTAPGYLMAPDCGITTPRTTGDLGFPNMHMIIEAVGDGTPRPALAVTVEQGAAQRDPTTELPVAFDVEFTEPVTGFDAADIDFSGSTVPGTLAATVNGSGSSYEVLVDGATGTGLITVSVPADAATAPGGELTPASTSVDNTVRIGTPSVTKPTAVDDAYETTGGVVLDVPADGVLANDLANGLGDLTAHLEVGPANGTVELDPSGAFTYIPDDDFTGTDMFTYTVLASARRSNVATVTIEVGAAQSGVGVLTVESDDDNVDRAIAWSQLDLTGPSFAQVGGEQPTLSTANQASARSALAQGASQTVLIGRDDLFADSLASGGAQGLLDAPLLLTGGDALDGRVADELERLGADTVVLLGGSAALSDQVATDLSDLGYGVERLGGASRIDTAVEIARDVAPTADRAVLVRGYPAGEADATQAFADSLAAGALAADLGIPLLLTESDALSAATAGYLSDAGVTDVLLIGGTAAVDEEVVTDLGDLGITVERLDGDTRYDTAVAIAAERGASTAADADETILVDGADPDAWADAFPAALRASRGLAPVVLGQGDTLPAPTLDYLTGGGTPLVCGTTTTIAACGAAEAALNE</sequence>
<accession>A0A346XU51</accession>
<dbReference type="PANTHER" id="PTHR30032:SF8">
    <property type="entry name" value="GERMINATION-SPECIFIC N-ACETYLMURAMOYL-L-ALANINE AMIDASE"/>
    <property type="match status" value="1"/>
</dbReference>
<organism evidence="2 3">
    <name type="scientific">Euzebya pacifica</name>
    <dbReference type="NCBI Taxonomy" id="1608957"/>
    <lineage>
        <taxon>Bacteria</taxon>
        <taxon>Bacillati</taxon>
        <taxon>Actinomycetota</taxon>
        <taxon>Nitriliruptoria</taxon>
        <taxon>Euzebyales</taxon>
    </lineage>
</organism>
<dbReference type="PANTHER" id="PTHR30032">
    <property type="entry name" value="N-ACETYLMURAMOYL-L-ALANINE AMIDASE-RELATED"/>
    <property type="match status" value="1"/>
</dbReference>
<gene>
    <name evidence="2" type="ORF">DVS28_a1047</name>
</gene>
<dbReference type="RefSeq" id="WP_164709950.1">
    <property type="nucleotide sequence ID" value="NZ_CP031165.1"/>
</dbReference>
<dbReference type="Gene3D" id="2.60.40.3440">
    <property type="match status" value="1"/>
</dbReference>
<dbReference type="Pfam" id="PF04122">
    <property type="entry name" value="CW_binding_2"/>
    <property type="match status" value="3"/>
</dbReference>
<feature type="signal peptide" evidence="1">
    <location>
        <begin position="1"/>
        <end position="19"/>
    </location>
</feature>
<reference evidence="2 3" key="1">
    <citation type="submission" date="2018-09" db="EMBL/GenBank/DDBJ databases">
        <title>Complete genome sequence of Euzebya sp. DY32-46 isolated from seawater of Pacific Ocean.</title>
        <authorList>
            <person name="Xu L."/>
            <person name="Wu Y.-H."/>
            <person name="Xu X.-W."/>
        </authorList>
    </citation>
    <scope>NUCLEOTIDE SEQUENCE [LARGE SCALE GENOMIC DNA]</scope>
    <source>
        <strain evidence="2 3">DY32-46</strain>
    </source>
</reference>